<name>A0A559KGX6_9BACL</name>
<dbReference type="Proteomes" id="UP000317036">
    <property type="component" value="Unassembled WGS sequence"/>
</dbReference>
<dbReference type="Gene3D" id="3.20.20.80">
    <property type="entry name" value="Glycosidases"/>
    <property type="match status" value="1"/>
</dbReference>
<evidence type="ECO:0000313" key="2">
    <source>
        <dbReference type="Proteomes" id="UP000317036"/>
    </source>
</evidence>
<dbReference type="OrthoDB" id="9780891at2"/>
<dbReference type="CDD" id="cd03143">
    <property type="entry name" value="A4_beta-galactosidase_middle_domain"/>
    <property type="match status" value="1"/>
</dbReference>
<accession>A0A559KGX6</accession>
<keyword evidence="2" id="KW-1185">Reference proteome</keyword>
<protein>
    <submittedName>
        <fullName evidence="1">Family 10 glycosylhydrolase</fullName>
    </submittedName>
</protein>
<dbReference type="InterPro" id="IPR028212">
    <property type="entry name" value="GHL6"/>
</dbReference>
<dbReference type="EMBL" id="VNJI01000003">
    <property type="protein sequence ID" value="TVY11393.1"/>
    <property type="molecule type" value="Genomic_DNA"/>
</dbReference>
<reference evidence="1 2" key="1">
    <citation type="submission" date="2019-07" db="EMBL/GenBank/DDBJ databases">
        <authorList>
            <person name="Kim J."/>
        </authorList>
    </citation>
    <scope>NUCLEOTIDE SEQUENCE [LARGE SCALE GENOMIC DNA]</scope>
    <source>
        <strain evidence="1 2">JC52</strain>
    </source>
</reference>
<dbReference type="InterPro" id="IPR017853">
    <property type="entry name" value="GH"/>
</dbReference>
<keyword evidence="1" id="KW-0378">Hydrolase</keyword>
<dbReference type="SUPFAM" id="SSF51445">
    <property type="entry name" value="(Trans)glycosidases"/>
    <property type="match status" value="1"/>
</dbReference>
<organism evidence="1 2">
    <name type="scientific">Paenibacillus cremeus</name>
    <dbReference type="NCBI Taxonomy" id="2163881"/>
    <lineage>
        <taxon>Bacteria</taxon>
        <taxon>Bacillati</taxon>
        <taxon>Bacillota</taxon>
        <taxon>Bacilli</taxon>
        <taxon>Bacillales</taxon>
        <taxon>Paenibacillaceae</taxon>
        <taxon>Paenibacillus</taxon>
    </lineage>
</organism>
<evidence type="ECO:0000313" key="1">
    <source>
        <dbReference type="EMBL" id="TVY11393.1"/>
    </source>
</evidence>
<gene>
    <name evidence="1" type="ORF">FPZ49_03970</name>
</gene>
<proteinExistence type="predicted"/>
<sequence length="696" mass="78618">MKNNFRMVLEMTSERLWWQKPLRIIQFNLQQKDAPLMDAEKIARESEEMGANVIVINAGGIVGWYPSQVRFHHVNEYMENGRDILREILDTCHARDIKVIARFDFALAEDYIYHQNPQWFARNPDGTVISRGNDRPGLWRRLYTTCINNGYQNEAVGLAVLNEVLDNYDVDGIFWNGGYSSPCWCGVCQEKYLTKYGKPIPEKASEFEADWLASCNTESTQKYWDLMRTKAPDKLFTRYYFPFNLDLGHNMTLPADNINERSRTGNMLCTEAQDVLSKGQKNIPEWSEPAIRMKMGRTMEELPSPIGIIHACPGMDWRHVGLPVPEFLYWSAQIKANGGSHWSTLTGICDTIEDKRILDGVTQLNQMIKKVEDDMDEAKCAAQVLLLSDDGTYVQGWADGLISNHIEFEMMAHYQLDLEKMKRYSVVVIPKGFAFPEGASRLLEEYVSTGGHLIVEGTSGIELSPVLHLLGIEGQIVCSEPMVAAYQRIEPAGSVLHTKLGNTGLVPLRGKVGFCVPKSNTEIYTTWVPPFAPADSVGAPPERASLPAAQTQVPLSMISKFKSGKVMYLAYEPSRLYREYGLNDFCKLIGAYIDIMLGEKKQLEVHAPHGVQISLFKKDNLYMLHLVNGVGQRPIKESIACHNIKFSLKLKPGQQVNNVEARISGRPVPYEVRDDVLTAELEELGVWDMVCVEFLS</sequence>
<dbReference type="InterPro" id="IPR029062">
    <property type="entry name" value="Class_I_gatase-like"/>
</dbReference>
<dbReference type="Pfam" id="PF14871">
    <property type="entry name" value="GHL6"/>
    <property type="match status" value="1"/>
</dbReference>
<dbReference type="GO" id="GO:0016787">
    <property type="term" value="F:hydrolase activity"/>
    <property type="evidence" value="ECO:0007669"/>
    <property type="project" value="UniProtKB-KW"/>
</dbReference>
<dbReference type="Gene3D" id="3.40.50.880">
    <property type="match status" value="1"/>
</dbReference>
<dbReference type="AlphaFoldDB" id="A0A559KGX6"/>
<dbReference type="SUPFAM" id="SSF52317">
    <property type="entry name" value="Class I glutamine amidotransferase-like"/>
    <property type="match status" value="1"/>
</dbReference>
<comment type="caution">
    <text evidence="1">The sequence shown here is derived from an EMBL/GenBank/DDBJ whole genome shotgun (WGS) entry which is preliminary data.</text>
</comment>